<proteinExistence type="predicted"/>
<gene>
    <name evidence="2" type="ORF">E6C55_26980</name>
</gene>
<comment type="caution">
    <text evidence="2">The sequence shown here is derived from an EMBL/GenBank/DDBJ whole genome shotgun (WGS) entry which is preliminary data.</text>
</comment>
<dbReference type="OrthoDB" id="2667009at2"/>
<dbReference type="AlphaFoldDB" id="A0A4S4BIS2"/>
<organism evidence="2 3">
    <name type="scientific">Cohnella fermenti</name>
    <dbReference type="NCBI Taxonomy" id="2565925"/>
    <lineage>
        <taxon>Bacteria</taxon>
        <taxon>Bacillati</taxon>
        <taxon>Bacillota</taxon>
        <taxon>Bacilli</taxon>
        <taxon>Bacillales</taxon>
        <taxon>Paenibacillaceae</taxon>
        <taxon>Cohnella</taxon>
    </lineage>
</organism>
<evidence type="ECO:0000313" key="2">
    <source>
        <dbReference type="EMBL" id="THF73917.1"/>
    </source>
</evidence>
<keyword evidence="1" id="KW-0175">Coiled coil</keyword>
<dbReference type="EMBL" id="SSOB01000047">
    <property type="protein sequence ID" value="THF73917.1"/>
    <property type="molecule type" value="Genomic_DNA"/>
</dbReference>
<dbReference type="RefSeq" id="WP_136372950.1">
    <property type="nucleotide sequence ID" value="NZ_SSOB01000047.1"/>
</dbReference>
<feature type="coiled-coil region" evidence="1">
    <location>
        <begin position="7"/>
        <end position="41"/>
    </location>
</feature>
<evidence type="ECO:0000313" key="3">
    <source>
        <dbReference type="Proteomes" id="UP000310636"/>
    </source>
</evidence>
<name>A0A4S4BIS2_9BACL</name>
<dbReference type="Proteomes" id="UP000310636">
    <property type="component" value="Unassembled WGS sequence"/>
</dbReference>
<evidence type="ECO:0000256" key="1">
    <source>
        <dbReference type="SAM" id="Coils"/>
    </source>
</evidence>
<accession>A0A4S4BIS2</accession>
<protein>
    <submittedName>
        <fullName evidence="2">Uncharacterized protein</fullName>
    </submittedName>
</protein>
<sequence>MMEHDYRSEAKQAIAVITGELNTLRQESERLKERYGEAAATNDLTFIKILEEKYGCLTDEIGRIGAAVSEVEAELEERKEAIGIGGENEASRLSPA</sequence>
<keyword evidence="3" id="KW-1185">Reference proteome</keyword>
<reference evidence="2 3" key="1">
    <citation type="submission" date="2019-04" db="EMBL/GenBank/DDBJ databases">
        <title>Cohnella sp. nov. isolated from preserved vegetables.</title>
        <authorList>
            <person name="Lin S.-Y."/>
            <person name="Hung M.-H."/>
            <person name="Young C.-C."/>
        </authorList>
    </citation>
    <scope>NUCLEOTIDE SEQUENCE [LARGE SCALE GENOMIC DNA]</scope>
    <source>
        <strain evidence="2 3">CC-MHH1044</strain>
    </source>
</reference>